<evidence type="ECO:0000256" key="4">
    <source>
        <dbReference type="ARBA" id="ARBA00022989"/>
    </source>
</evidence>
<feature type="transmembrane region" description="Helical" evidence="6">
    <location>
        <begin position="233"/>
        <end position="251"/>
    </location>
</feature>
<evidence type="ECO:0000256" key="1">
    <source>
        <dbReference type="ARBA" id="ARBA00004651"/>
    </source>
</evidence>
<feature type="transmembrane region" description="Helical" evidence="6">
    <location>
        <begin position="106"/>
        <end position="128"/>
    </location>
</feature>
<evidence type="ECO:0000256" key="5">
    <source>
        <dbReference type="ARBA" id="ARBA00023136"/>
    </source>
</evidence>
<keyword evidence="5 6" id="KW-0472">Membrane</keyword>
<evidence type="ECO:0000313" key="8">
    <source>
        <dbReference type="Proteomes" id="UP000273044"/>
    </source>
</evidence>
<dbReference type="EMBL" id="LR134406">
    <property type="protein sequence ID" value="VEH69909.1"/>
    <property type="molecule type" value="Genomic_DNA"/>
</dbReference>
<dbReference type="PANTHER" id="PTHR43723:SF1">
    <property type="entry name" value="COBALT TRANSPORT PROTEIN CBIQ"/>
    <property type="match status" value="1"/>
</dbReference>
<feature type="transmembrane region" description="Helical" evidence="6">
    <location>
        <begin position="73"/>
        <end position="94"/>
    </location>
</feature>
<keyword evidence="2" id="KW-1003">Cell membrane</keyword>
<dbReference type="PANTHER" id="PTHR43723">
    <property type="entry name" value="COBALT TRANSPORT PROTEIN CBIQ"/>
    <property type="match status" value="1"/>
</dbReference>
<dbReference type="GO" id="GO:0006824">
    <property type="term" value="P:cobalt ion transport"/>
    <property type="evidence" value="ECO:0007669"/>
    <property type="project" value="InterPro"/>
</dbReference>
<dbReference type="GO" id="GO:0043190">
    <property type="term" value="C:ATP-binding cassette (ABC) transporter complex"/>
    <property type="evidence" value="ECO:0007669"/>
    <property type="project" value="InterPro"/>
</dbReference>
<evidence type="ECO:0000256" key="2">
    <source>
        <dbReference type="ARBA" id="ARBA00022475"/>
    </source>
</evidence>
<sequence length="252" mass="27026">MRISGLDDSAWGSPWRAIPVGQKVGLSLLLVLTALLARPWPTAVLVAAMAVAALTVARIPARMVTAAMTAPAVFIILGAVSATLTIGAFEGPGWRWGWLGIRETDIALGVGLLLRATAGTLGVLVLAMTTPMVDLLSWLRKLHVPAPLIEIASLMYRMIFTAWNSLVLVRQAQQQRLGGTGPLKRRFAEAGQLVGAVAVRTWLASARLADGLAIRGHESTLTTLPSRRGNRHLPVWVLVGMILTWGVALWTR</sequence>
<dbReference type="Pfam" id="PF02361">
    <property type="entry name" value="CbiQ"/>
    <property type="match status" value="1"/>
</dbReference>
<organism evidence="7 8">
    <name type="scientific">Arachnia propionica</name>
    <dbReference type="NCBI Taxonomy" id="1750"/>
    <lineage>
        <taxon>Bacteria</taxon>
        <taxon>Bacillati</taxon>
        <taxon>Actinomycetota</taxon>
        <taxon>Actinomycetes</taxon>
        <taxon>Propionibacteriales</taxon>
        <taxon>Propionibacteriaceae</taxon>
        <taxon>Arachnia</taxon>
    </lineage>
</organism>
<evidence type="ECO:0000256" key="6">
    <source>
        <dbReference type="SAM" id="Phobius"/>
    </source>
</evidence>
<keyword evidence="3 6" id="KW-0812">Transmembrane</keyword>
<dbReference type="CDD" id="cd16914">
    <property type="entry name" value="EcfT"/>
    <property type="match status" value="1"/>
</dbReference>
<keyword evidence="4 6" id="KW-1133">Transmembrane helix</keyword>
<evidence type="ECO:0000256" key="3">
    <source>
        <dbReference type="ARBA" id="ARBA00022692"/>
    </source>
</evidence>
<dbReference type="RefSeq" id="WP_061787079.1">
    <property type="nucleotide sequence ID" value="NZ_CAJZDL010000001.1"/>
</dbReference>
<dbReference type="GeneID" id="64406667"/>
<dbReference type="NCBIfam" id="TIGR02454">
    <property type="entry name" value="ECF_T_CbiQ"/>
    <property type="match status" value="1"/>
</dbReference>
<proteinExistence type="predicted"/>
<reference evidence="7 8" key="1">
    <citation type="submission" date="2018-12" db="EMBL/GenBank/DDBJ databases">
        <authorList>
            <consortium name="Pathogen Informatics"/>
        </authorList>
    </citation>
    <scope>NUCLEOTIDE SEQUENCE [LARGE SCALE GENOMIC DNA]</scope>
    <source>
        <strain evidence="7 8">NCTC12967</strain>
    </source>
</reference>
<dbReference type="InterPro" id="IPR003339">
    <property type="entry name" value="ABC/ECF_trnsptr_transmembrane"/>
</dbReference>
<evidence type="ECO:0000313" key="7">
    <source>
        <dbReference type="EMBL" id="VEH69909.1"/>
    </source>
</evidence>
<feature type="transmembrane region" description="Helical" evidence="6">
    <location>
        <begin position="44"/>
        <end position="61"/>
    </location>
</feature>
<dbReference type="Proteomes" id="UP000273044">
    <property type="component" value="Chromosome"/>
</dbReference>
<dbReference type="InterPro" id="IPR012809">
    <property type="entry name" value="ECF_CbiQ"/>
</dbReference>
<keyword evidence="8" id="KW-1185">Reference proteome</keyword>
<dbReference type="InterPro" id="IPR052770">
    <property type="entry name" value="Cobalt_transport_CbiQ"/>
</dbReference>
<gene>
    <name evidence="7" type="primary">cbiQ</name>
    <name evidence="7" type="ORF">NCTC12967_01189</name>
</gene>
<dbReference type="AlphaFoldDB" id="A0A3S4W6H7"/>
<comment type="subcellular location">
    <subcellularLocation>
        <location evidence="1">Cell membrane</location>
        <topology evidence="1">Multi-pass membrane protein</topology>
    </subcellularLocation>
</comment>
<protein>
    <submittedName>
        <fullName evidence="7">Energy-coupling factor transporter transmembrane protein CbiQ</fullName>
    </submittedName>
</protein>
<name>A0A3S4W6H7_9ACTN</name>
<accession>A0A3S4W6H7</accession>